<keyword evidence="2" id="KW-0378">Hydrolase</keyword>
<protein>
    <submittedName>
        <fullName evidence="2">Dienelactone hydrolase family protein</fullName>
    </submittedName>
</protein>
<dbReference type="Pfam" id="PF01738">
    <property type="entry name" value="DLH"/>
    <property type="match status" value="1"/>
</dbReference>
<proteinExistence type="predicted"/>
<evidence type="ECO:0000313" key="2">
    <source>
        <dbReference type="EMBL" id="MCS7475945.1"/>
    </source>
</evidence>
<evidence type="ECO:0000259" key="1">
    <source>
        <dbReference type="Pfam" id="PF01738"/>
    </source>
</evidence>
<organism evidence="2 3">
    <name type="scientific">Umezawaea endophytica</name>
    <dbReference type="NCBI Taxonomy" id="1654476"/>
    <lineage>
        <taxon>Bacteria</taxon>
        <taxon>Bacillati</taxon>
        <taxon>Actinomycetota</taxon>
        <taxon>Actinomycetes</taxon>
        <taxon>Pseudonocardiales</taxon>
        <taxon>Pseudonocardiaceae</taxon>
        <taxon>Umezawaea</taxon>
    </lineage>
</organism>
<feature type="domain" description="Dienelactone hydrolase" evidence="1">
    <location>
        <begin position="3"/>
        <end position="184"/>
    </location>
</feature>
<dbReference type="SUPFAM" id="SSF53474">
    <property type="entry name" value="alpha/beta-Hydrolases"/>
    <property type="match status" value="1"/>
</dbReference>
<dbReference type="InterPro" id="IPR029058">
    <property type="entry name" value="AB_hydrolase_fold"/>
</dbReference>
<dbReference type="AlphaFoldDB" id="A0A9X2VFZ0"/>
<reference evidence="2" key="1">
    <citation type="submission" date="2022-08" db="EMBL/GenBank/DDBJ databases">
        <authorList>
            <person name="Tistechok S."/>
            <person name="Samborskyy M."/>
            <person name="Roman I."/>
        </authorList>
    </citation>
    <scope>NUCLEOTIDE SEQUENCE</scope>
    <source>
        <strain evidence="2">DSM 103496</strain>
    </source>
</reference>
<dbReference type="InterPro" id="IPR051049">
    <property type="entry name" value="Dienelactone_hydrolase-like"/>
</dbReference>
<dbReference type="RefSeq" id="WP_259621469.1">
    <property type="nucleotide sequence ID" value="NZ_JANYMP010000002.1"/>
</dbReference>
<accession>A0A9X2VFZ0</accession>
<evidence type="ECO:0000313" key="3">
    <source>
        <dbReference type="Proteomes" id="UP001141259"/>
    </source>
</evidence>
<dbReference type="Proteomes" id="UP001141259">
    <property type="component" value="Unassembled WGS sequence"/>
</dbReference>
<dbReference type="Gene3D" id="3.40.50.1820">
    <property type="entry name" value="alpha/beta hydrolase"/>
    <property type="match status" value="1"/>
</dbReference>
<dbReference type="GO" id="GO:0016787">
    <property type="term" value="F:hydrolase activity"/>
    <property type="evidence" value="ECO:0007669"/>
    <property type="project" value="UniProtKB-KW"/>
</dbReference>
<dbReference type="PANTHER" id="PTHR46623:SF6">
    <property type="entry name" value="ALPHA_BETA-HYDROLASES SUPERFAMILY PROTEIN"/>
    <property type="match status" value="1"/>
</dbReference>
<dbReference type="PANTHER" id="PTHR46623">
    <property type="entry name" value="CARBOXYMETHYLENEBUTENOLIDASE-RELATED"/>
    <property type="match status" value="1"/>
</dbReference>
<gene>
    <name evidence="2" type="ORF">NZH93_03690</name>
</gene>
<dbReference type="EMBL" id="JANYMP010000002">
    <property type="protein sequence ID" value="MCS7475945.1"/>
    <property type="molecule type" value="Genomic_DNA"/>
</dbReference>
<dbReference type="InterPro" id="IPR002925">
    <property type="entry name" value="Dienelactn_hydro"/>
</dbReference>
<comment type="caution">
    <text evidence="2">The sequence shown here is derived from an EMBL/GenBank/DDBJ whole genome shotgun (WGS) entry which is preliminary data.</text>
</comment>
<sequence>MTTVVLFHSAYGLRPAVLAAAGRFRQAGHAVVTPDLYYGGIAETLDDGFTLAEWIGWPTIAERARAVLRGLPADTVLGGFSMGASIAGGLLAERPESAGVLFLHGTGAVPDNVRPGLPMQLHVADPDAYATPDKVAGWMRDAAGAKAEAFTYPGVGHLFTDEGLPDYDERAAELMWRRCVDFLAGL</sequence>
<keyword evidence="3" id="KW-1185">Reference proteome</keyword>
<name>A0A9X2VFZ0_9PSEU</name>